<gene>
    <name evidence="4" type="ORF">J2Z62_000625</name>
</gene>
<dbReference type="Pfam" id="PF01784">
    <property type="entry name" value="DUF34_NIF3"/>
    <property type="match status" value="1"/>
</dbReference>
<dbReference type="SUPFAM" id="SSF102705">
    <property type="entry name" value="NIF3 (NGG1p interacting factor 3)-like"/>
    <property type="match status" value="1"/>
</dbReference>
<evidence type="ECO:0000256" key="3">
    <source>
        <dbReference type="ARBA" id="ARBA00022723"/>
    </source>
</evidence>
<dbReference type="InterPro" id="IPR002678">
    <property type="entry name" value="DUF34/NIF3"/>
</dbReference>
<proteinExistence type="inferred from homology"/>
<dbReference type="EMBL" id="JAUSWO010000001">
    <property type="protein sequence ID" value="MDQ0514187.1"/>
    <property type="molecule type" value="Genomic_DNA"/>
</dbReference>
<evidence type="ECO:0000256" key="2">
    <source>
        <dbReference type="ARBA" id="ARBA00022112"/>
    </source>
</evidence>
<evidence type="ECO:0000313" key="4">
    <source>
        <dbReference type="EMBL" id="MDQ0514187.1"/>
    </source>
</evidence>
<organism evidence="4 5">
    <name type="scientific">Mycoplasmoides fastidiosum</name>
    <dbReference type="NCBI Taxonomy" id="92758"/>
    <lineage>
        <taxon>Bacteria</taxon>
        <taxon>Bacillati</taxon>
        <taxon>Mycoplasmatota</taxon>
        <taxon>Mycoplasmoidales</taxon>
        <taxon>Mycoplasmoidaceae</taxon>
        <taxon>Mycoplasmoides</taxon>
    </lineage>
</organism>
<dbReference type="PANTHER" id="PTHR13799">
    <property type="entry name" value="NGG1 INTERACTING FACTOR 3"/>
    <property type="match status" value="1"/>
</dbReference>
<dbReference type="RefSeq" id="WP_256547120.1">
    <property type="nucleotide sequence ID" value="NZ_CP101809.1"/>
</dbReference>
<protein>
    <recommendedName>
        <fullName evidence="2">GTP cyclohydrolase 1 type 2 homolog</fullName>
    </recommendedName>
</protein>
<dbReference type="Proteomes" id="UP001240643">
    <property type="component" value="Unassembled WGS sequence"/>
</dbReference>
<keyword evidence="5" id="KW-1185">Reference proteome</keyword>
<keyword evidence="3" id="KW-0479">Metal-binding</keyword>
<sequence>MKNPLTNWVIYKNLIKIYPLHLQAEWDMSKFICPLKSRKQVCRRIFIMLDLEYDWFKKQKFSSTDLIIMHHPIIFSKTPTDLLMLRELKKSGTPLLFFHTNFDFNPIGMNFQMGQIFNSSKIIDYQEHGYFVQLQKRLTVKEIATEIDQKYQCTQLIYDQKFANQKIQNLQILLGSAASEIDFINKNRNQTKVELFITGDMKWHDWQKARHTNLAVIDCHHSTEKLFINVIYQILKDVVKPTAQIIKVKSSLQLVYQK</sequence>
<dbReference type="InterPro" id="IPR036069">
    <property type="entry name" value="DUF34/NIF3_sf"/>
</dbReference>
<dbReference type="Gene3D" id="3.40.1390.30">
    <property type="entry name" value="NIF3 (NGG1p interacting factor 3)-like"/>
    <property type="match status" value="2"/>
</dbReference>
<evidence type="ECO:0000313" key="5">
    <source>
        <dbReference type="Proteomes" id="UP001240643"/>
    </source>
</evidence>
<comment type="similarity">
    <text evidence="1">Belongs to the GTP cyclohydrolase I type 2/NIF3 family.</text>
</comment>
<evidence type="ECO:0000256" key="1">
    <source>
        <dbReference type="ARBA" id="ARBA00006964"/>
    </source>
</evidence>
<reference evidence="4" key="1">
    <citation type="submission" date="2023-07" db="EMBL/GenBank/DDBJ databases">
        <title>Genomic Encyclopedia of Type Strains, Phase IV (KMG-IV): sequencing the most valuable type-strain genomes for metagenomic binning, comparative biology and taxonomic classification.</title>
        <authorList>
            <person name="Goeker M."/>
        </authorList>
    </citation>
    <scope>NUCLEOTIDE SEQUENCE [LARGE SCALE GENOMIC DNA]</scope>
    <source>
        <strain evidence="4">DSM 21204</strain>
    </source>
</reference>
<name>A0ABU0LZS2_9BACT</name>
<keyword evidence="4" id="KW-0378">Hydrolase</keyword>
<dbReference type="PANTHER" id="PTHR13799:SF14">
    <property type="entry name" value="GTP CYCLOHYDROLASE 1 TYPE 2 HOMOLOG"/>
    <property type="match status" value="1"/>
</dbReference>
<dbReference type="GO" id="GO:0003934">
    <property type="term" value="F:GTP cyclohydrolase I activity"/>
    <property type="evidence" value="ECO:0007669"/>
    <property type="project" value="UniProtKB-EC"/>
</dbReference>
<accession>A0ABU0LZS2</accession>
<comment type="caution">
    <text evidence="4">The sequence shown here is derived from an EMBL/GenBank/DDBJ whole genome shotgun (WGS) entry which is preliminary data.</text>
</comment>